<accession>A0A1H4XK22</accession>
<proteinExistence type="predicted"/>
<dbReference type="RefSeq" id="WP_091313983.1">
    <property type="nucleotide sequence ID" value="NZ_FNSO01000004.1"/>
</dbReference>
<gene>
    <name evidence="1" type="ORF">SAMN04489727_6227</name>
</gene>
<name>A0A1H4XK22_9PSEU</name>
<keyword evidence="2" id="KW-1185">Reference proteome</keyword>
<dbReference type="Proteomes" id="UP000199622">
    <property type="component" value="Unassembled WGS sequence"/>
</dbReference>
<organism evidence="1 2">
    <name type="scientific">Amycolatopsis tolypomycina</name>
    <dbReference type="NCBI Taxonomy" id="208445"/>
    <lineage>
        <taxon>Bacteria</taxon>
        <taxon>Bacillati</taxon>
        <taxon>Actinomycetota</taxon>
        <taxon>Actinomycetes</taxon>
        <taxon>Pseudonocardiales</taxon>
        <taxon>Pseudonocardiaceae</taxon>
        <taxon>Amycolatopsis</taxon>
    </lineage>
</organism>
<dbReference type="AlphaFoldDB" id="A0A1H4XK22"/>
<dbReference type="EMBL" id="FNSO01000004">
    <property type="protein sequence ID" value="SED06032.1"/>
    <property type="molecule type" value="Genomic_DNA"/>
</dbReference>
<evidence type="ECO:0000313" key="1">
    <source>
        <dbReference type="EMBL" id="SED06032.1"/>
    </source>
</evidence>
<evidence type="ECO:0000313" key="2">
    <source>
        <dbReference type="Proteomes" id="UP000199622"/>
    </source>
</evidence>
<reference evidence="2" key="1">
    <citation type="submission" date="2016-10" db="EMBL/GenBank/DDBJ databases">
        <authorList>
            <person name="Varghese N."/>
            <person name="Submissions S."/>
        </authorList>
    </citation>
    <scope>NUCLEOTIDE SEQUENCE [LARGE SCALE GENOMIC DNA]</scope>
    <source>
        <strain evidence="2">DSM 44544</strain>
    </source>
</reference>
<dbReference type="STRING" id="208445.SAMN04489727_6227"/>
<protein>
    <submittedName>
        <fullName evidence="1">Uncharacterized protein</fullName>
    </submittedName>
</protein>
<dbReference type="OrthoDB" id="4485313at2"/>
<sequence>MPNLLTAIVDRVDVEYGQFVLQEIPMTRNALEVPVPAGDWLAAGGDGGLLLHSAGTDHRPSVRVELWDAEPHAAAGGWDRVVELRCDLGERVRLQSVTATQSPRVLPITRPGPHHARVHAGGRAETAALDEGTFAEGVEGWLVQLWPA</sequence>